<dbReference type="InterPro" id="IPR013783">
    <property type="entry name" value="Ig-like_fold"/>
</dbReference>
<reference evidence="2" key="3">
    <citation type="submission" date="2025-09" db="UniProtKB">
        <authorList>
            <consortium name="Ensembl"/>
        </authorList>
    </citation>
    <scope>IDENTIFICATION</scope>
</reference>
<name>A0A670JYL3_PODMU</name>
<dbReference type="InterPro" id="IPR036179">
    <property type="entry name" value="Ig-like_dom_sf"/>
</dbReference>
<dbReference type="InterPro" id="IPR003599">
    <property type="entry name" value="Ig_sub"/>
</dbReference>
<dbReference type="InterPro" id="IPR013106">
    <property type="entry name" value="Ig_V-set"/>
</dbReference>
<evidence type="ECO:0000313" key="2">
    <source>
        <dbReference type="Ensembl" id="ENSPMRP00000028935.1"/>
    </source>
</evidence>
<dbReference type="SMART" id="SM00406">
    <property type="entry name" value="IGv"/>
    <property type="match status" value="1"/>
</dbReference>
<feature type="domain" description="Ig-like" evidence="1">
    <location>
        <begin position="32"/>
        <end position="115"/>
    </location>
</feature>
<accession>A0A670JYL3</accession>
<dbReference type="Ensembl" id="ENSPMRT00000030697.1">
    <property type="protein sequence ID" value="ENSPMRP00000028935.1"/>
    <property type="gene ID" value="ENSPMRG00000018713.1"/>
</dbReference>
<evidence type="ECO:0000313" key="3">
    <source>
        <dbReference type="Proteomes" id="UP000472272"/>
    </source>
</evidence>
<dbReference type="GeneTree" id="ENSGT00940000154179"/>
<dbReference type="SUPFAM" id="SSF48726">
    <property type="entry name" value="Immunoglobulin"/>
    <property type="match status" value="1"/>
</dbReference>
<dbReference type="InterPro" id="IPR007110">
    <property type="entry name" value="Ig-like_dom"/>
</dbReference>
<dbReference type="PROSITE" id="PS50835">
    <property type="entry name" value="IG_LIKE"/>
    <property type="match status" value="1"/>
</dbReference>
<dbReference type="InterPro" id="IPR003598">
    <property type="entry name" value="Ig_sub2"/>
</dbReference>
<dbReference type="Proteomes" id="UP000472272">
    <property type="component" value="Chromosome 16"/>
</dbReference>
<organism evidence="2 3">
    <name type="scientific">Podarcis muralis</name>
    <name type="common">Wall lizard</name>
    <name type="synonym">Lacerta muralis</name>
    <dbReference type="NCBI Taxonomy" id="64176"/>
    <lineage>
        <taxon>Eukaryota</taxon>
        <taxon>Metazoa</taxon>
        <taxon>Chordata</taxon>
        <taxon>Craniata</taxon>
        <taxon>Vertebrata</taxon>
        <taxon>Euteleostomi</taxon>
        <taxon>Lepidosauria</taxon>
        <taxon>Squamata</taxon>
        <taxon>Bifurcata</taxon>
        <taxon>Unidentata</taxon>
        <taxon>Episquamata</taxon>
        <taxon>Laterata</taxon>
        <taxon>Lacertibaenia</taxon>
        <taxon>Lacertidae</taxon>
        <taxon>Podarcis</taxon>
    </lineage>
</organism>
<dbReference type="PANTHER" id="PTHR23267">
    <property type="entry name" value="IMMUNOGLOBULIN LIGHT CHAIN"/>
    <property type="match status" value="1"/>
</dbReference>
<dbReference type="AlphaFoldDB" id="A0A670JYL3"/>
<dbReference type="InterPro" id="IPR050150">
    <property type="entry name" value="IgV_Light_Chain"/>
</dbReference>
<dbReference type="Gene3D" id="2.60.40.10">
    <property type="entry name" value="Immunoglobulins"/>
    <property type="match status" value="1"/>
</dbReference>
<protein>
    <recommendedName>
        <fullName evidence="1">Ig-like domain-containing protein</fullName>
    </recommendedName>
</protein>
<reference evidence="2" key="2">
    <citation type="submission" date="2025-08" db="UniProtKB">
        <authorList>
            <consortium name="Ensembl"/>
        </authorList>
    </citation>
    <scope>IDENTIFICATION</scope>
</reference>
<keyword evidence="3" id="KW-1185">Reference proteome</keyword>
<dbReference type="SMART" id="SM00408">
    <property type="entry name" value="IGc2"/>
    <property type="match status" value="1"/>
</dbReference>
<evidence type="ECO:0000259" key="1">
    <source>
        <dbReference type="PROSITE" id="PS50835"/>
    </source>
</evidence>
<proteinExistence type="predicted"/>
<dbReference type="Pfam" id="PF07686">
    <property type="entry name" value="V-set"/>
    <property type="match status" value="1"/>
</dbReference>
<dbReference type="SMART" id="SM00409">
    <property type="entry name" value="IG"/>
    <property type="match status" value="1"/>
</dbReference>
<sequence>KLWTPTPISPDQLKMFLFLNSLKTGVSSQSDPTQPASESVTLGQTVKLSCTSSGRGSNYIHWYQQRSGQAPRFVQYDGSSRGEGIPDRFTASRSGNIGYLTITNFQPGDEAVYYCGRWYGLTSHSNTN</sequence>
<reference evidence="2 3" key="1">
    <citation type="journal article" date="2019" name="Proc. Natl. Acad. Sci. U.S.A.">
        <title>Regulatory changes in pterin and carotenoid genes underlie balanced color polymorphisms in the wall lizard.</title>
        <authorList>
            <person name="Andrade P."/>
            <person name="Pinho C."/>
            <person name="Perez I de Lanuza G."/>
            <person name="Afonso S."/>
            <person name="Brejcha J."/>
            <person name="Rubin C.J."/>
            <person name="Wallerman O."/>
            <person name="Pereira P."/>
            <person name="Sabatino S.J."/>
            <person name="Bellati A."/>
            <person name="Pellitteri-Rosa D."/>
            <person name="Bosakova Z."/>
            <person name="Bunikis I."/>
            <person name="Carretero M.A."/>
            <person name="Feiner N."/>
            <person name="Marsik P."/>
            <person name="Pauperio F."/>
            <person name="Salvi D."/>
            <person name="Soler L."/>
            <person name="While G.M."/>
            <person name="Uller T."/>
            <person name="Font E."/>
            <person name="Andersson L."/>
            <person name="Carneiro M."/>
        </authorList>
    </citation>
    <scope>NUCLEOTIDE SEQUENCE</scope>
</reference>
<dbReference type="OMA" id="AMWHSSA"/>